<comment type="caution">
    <text evidence="1">The sequence shown here is derived from an EMBL/GenBank/DDBJ whole genome shotgun (WGS) entry which is preliminary data.</text>
</comment>
<protein>
    <submittedName>
        <fullName evidence="1">Uncharacterized protein</fullName>
    </submittedName>
</protein>
<reference evidence="1" key="1">
    <citation type="submission" date="2020-11" db="EMBL/GenBank/DDBJ databases">
        <title>Nocardia NEAU-351.nov., a novel actinomycete isolated from the cow dung.</title>
        <authorList>
            <person name="Zhang X."/>
        </authorList>
    </citation>
    <scope>NUCLEOTIDE SEQUENCE</scope>
    <source>
        <strain evidence="1">NEAU-351</strain>
    </source>
</reference>
<dbReference type="Proteomes" id="UP000655751">
    <property type="component" value="Unassembled WGS sequence"/>
</dbReference>
<dbReference type="SUPFAM" id="SSF53822">
    <property type="entry name" value="Periplasmic binding protein-like I"/>
    <property type="match status" value="1"/>
</dbReference>
<dbReference type="AlphaFoldDB" id="A0A931I8I7"/>
<name>A0A931I8I7_9NOCA</name>
<evidence type="ECO:0000313" key="1">
    <source>
        <dbReference type="EMBL" id="MBH0776261.1"/>
    </source>
</evidence>
<dbReference type="InterPro" id="IPR028082">
    <property type="entry name" value="Peripla_BP_I"/>
</dbReference>
<sequence>MRQPSLPMLCLVGPAGASEVRDGIFVWLDHPVGRLKIPRAHVVIPPANPAPDADSPIGAILEQMRAGLTMNKSVLGTIGFPRFRAAYLLSEARVSDENDLRDRLPELLRTRHRFDRAAGQQFLSPLNWLVQWIGILVMQLGPILRVWVWLGGLPGVGREAKWFMDQPFLSEGSENFAKFAFRLTRTANGHRRAPEGEVEHLLVNAFLSDLREAYRYRLWLPKTLRHTAFPTVILDGEPDSSVVAKLLERINTVRNTVRDADPLLVVAVVHTDPRPGSPTLPVLGGADLVQNWRDTLGRTRRLADPFAWYLFVPTVPPPGNQAAASTAARAPAPFFFFARRWVIPVSATIMSGVLLAGLLVWYVLPHMEADCELSPLASGIGVSVRDGQCVGYSDNAGQMFSSDPALRDAQREIFAQNEIAQTAHDKNPNRAMVTLVYFSGLTWRTDNLAYPRAHVDELVGLLLHQRRANKQKPDAEPLLRVVVANGGENMEYAEWVVNNPLADLVRKDASVLGVIGLDRSNEFTEKAITALGNRGVPTFATSLSANDLEKRSPLYFQAIPSNATQATLIADYARGAVSHANPDVTLYDSVEIFHPKAQDIYVKSLVDSLEKEFTGGSMHASTVSWSTQQELDNIKAPCAGSDSYERKLLVYAGRGQDFSTFLRVAFKNCDDDRQPPVLANDASMRFVTDLSNQPLVPRNRRIHFIASGVPVILAGEQCVSGGGRYEPWVSSRLGEMCDDLTGLIKDSLKSYQPGVPGDRTGLAYDVAAMFLDAARGIGTPSRAAVAVRLRAYGGDGVTGRFDFIEQSRIGEDKVAKGRIAEGATAGIVVTEGDGDTAGRGGAGAEPPRLRCVLMYSGLGVNRQKSCPAGTTSRIEQWREPR</sequence>
<dbReference type="Gene3D" id="3.40.50.2300">
    <property type="match status" value="2"/>
</dbReference>
<accession>A0A931I8I7</accession>
<dbReference type="RefSeq" id="WP_196148617.1">
    <property type="nucleotide sequence ID" value="NZ_JADMLG010000003.1"/>
</dbReference>
<organism evidence="1 2">
    <name type="scientific">Nocardia bovistercoris</name>
    <dbReference type="NCBI Taxonomy" id="2785916"/>
    <lineage>
        <taxon>Bacteria</taxon>
        <taxon>Bacillati</taxon>
        <taxon>Actinomycetota</taxon>
        <taxon>Actinomycetes</taxon>
        <taxon>Mycobacteriales</taxon>
        <taxon>Nocardiaceae</taxon>
        <taxon>Nocardia</taxon>
    </lineage>
</organism>
<gene>
    <name evidence="1" type="ORF">IT779_08200</name>
</gene>
<dbReference type="EMBL" id="JADMLG010000003">
    <property type="protein sequence ID" value="MBH0776261.1"/>
    <property type="molecule type" value="Genomic_DNA"/>
</dbReference>
<proteinExistence type="predicted"/>
<keyword evidence="2" id="KW-1185">Reference proteome</keyword>
<evidence type="ECO:0000313" key="2">
    <source>
        <dbReference type="Proteomes" id="UP000655751"/>
    </source>
</evidence>